<organism evidence="2 3">
    <name type="scientific">Hypocrea jecorina (strain ATCC 56765 / BCRC 32924 / NRRL 11460 / Rut C-30)</name>
    <name type="common">Trichoderma reesei</name>
    <dbReference type="NCBI Taxonomy" id="1344414"/>
    <lineage>
        <taxon>Eukaryota</taxon>
        <taxon>Fungi</taxon>
        <taxon>Dikarya</taxon>
        <taxon>Ascomycota</taxon>
        <taxon>Pezizomycotina</taxon>
        <taxon>Sordariomycetes</taxon>
        <taxon>Hypocreomycetidae</taxon>
        <taxon>Hypocreales</taxon>
        <taxon>Hypocreaceae</taxon>
        <taxon>Trichoderma</taxon>
    </lineage>
</organism>
<sequence>MPACDPGGRGHRYGTVECIEQRELMRDGGGELADLAILLTLHPRKHTHTDRWMHPGPRAMALSQSHHPLSSRAPTCLLHPSIVSSDTSRPSTASGSGPQRPDSDAIPKPSSRPFKQRRHSDALAMGVSSCPIAAQCLSAGKVAHQVDADETITNSCKRFDNQLIAQGVTGATWRHGS</sequence>
<reference evidence="3" key="1">
    <citation type="journal article" date="2013" name="Ind. Biotechnol.">
        <title>Comparative genomics analysis of Trichoderma reesei strains.</title>
        <authorList>
            <person name="Koike H."/>
            <person name="Aerts A."/>
            <person name="LaButti K."/>
            <person name="Grigoriev I.V."/>
            <person name="Baker S.E."/>
        </authorList>
    </citation>
    <scope>NUCLEOTIDE SEQUENCE [LARGE SCALE GENOMIC DNA]</scope>
    <source>
        <strain evidence="3">ATCC 56765 / BCRC 32924 / NRRL 11460 / Rut C-30</strain>
    </source>
</reference>
<dbReference type="AlphaFoldDB" id="A0A024S9P9"/>
<dbReference type="KEGG" id="trr:M419DRAFT_79174"/>
<name>A0A024S9P9_HYPJR</name>
<protein>
    <submittedName>
        <fullName evidence="2">Uncharacterized protein</fullName>
    </submittedName>
</protein>
<feature type="compositionally biased region" description="Polar residues" evidence="1">
    <location>
        <begin position="82"/>
        <end position="97"/>
    </location>
</feature>
<dbReference type="EMBL" id="KI911146">
    <property type="protein sequence ID" value="ETS02069.1"/>
    <property type="molecule type" value="Genomic_DNA"/>
</dbReference>
<evidence type="ECO:0000313" key="2">
    <source>
        <dbReference type="EMBL" id="ETS02069.1"/>
    </source>
</evidence>
<evidence type="ECO:0000313" key="3">
    <source>
        <dbReference type="Proteomes" id="UP000024376"/>
    </source>
</evidence>
<feature type="region of interest" description="Disordered" evidence="1">
    <location>
        <begin position="47"/>
        <end position="121"/>
    </location>
</feature>
<dbReference type="Proteomes" id="UP000024376">
    <property type="component" value="Unassembled WGS sequence"/>
</dbReference>
<proteinExistence type="predicted"/>
<evidence type="ECO:0000256" key="1">
    <source>
        <dbReference type="SAM" id="MobiDB-lite"/>
    </source>
</evidence>
<accession>A0A024S9P9</accession>
<dbReference type="HOGENOM" id="CLU_1518068_0_0_1"/>
<gene>
    <name evidence="2" type="ORF">M419DRAFT_79174</name>
</gene>